<evidence type="ECO:0000313" key="2">
    <source>
        <dbReference type="EMBL" id="PTU17949.1"/>
    </source>
</evidence>
<comment type="caution">
    <text evidence="2">The sequence shown here is derived from an EMBL/GenBank/DDBJ whole genome shotgun (WGS) entry which is preliminary data.</text>
</comment>
<dbReference type="RefSeq" id="XP_040749341.1">
    <property type="nucleotide sequence ID" value="XM_040900248.1"/>
</dbReference>
<name>A0A2T5LNU4_9EURO</name>
<dbReference type="Proteomes" id="UP000244073">
    <property type="component" value="Unassembled WGS sequence"/>
</dbReference>
<sequence>MTGKLHYQQQTWETSSYPQQHNQMNPAAQHTLAEPRLLAVDFTSWTGRHLRVTEGDSNGALVYLADLKLRKPHMIFQAEGTARLPATVTFHSFSRTIDVNINGQDIPVRQKGTFKYEIAFESPALGGTVLTWKNPRYLKPFDLECYDENGVVFAKFVPSSSWSCKKAGRIELYQACSTRSGLTDEVVVTGLALAYHIFTQTVAANAGAAS</sequence>
<dbReference type="VEuPathDB" id="FungiDB:P175DRAFT_0535692"/>
<dbReference type="AlphaFoldDB" id="A0A2T5LNU4"/>
<dbReference type="OrthoDB" id="4725912at2759"/>
<evidence type="ECO:0000313" key="3">
    <source>
        <dbReference type="Proteomes" id="UP000244073"/>
    </source>
</evidence>
<organism evidence="2 3">
    <name type="scientific">Aspergillus ochraceoroseus IBT 24754</name>
    <dbReference type="NCBI Taxonomy" id="1392256"/>
    <lineage>
        <taxon>Eukaryota</taxon>
        <taxon>Fungi</taxon>
        <taxon>Dikarya</taxon>
        <taxon>Ascomycota</taxon>
        <taxon>Pezizomycotina</taxon>
        <taxon>Eurotiomycetes</taxon>
        <taxon>Eurotiomycetidae</taxon>
        <taxon>Eurotiales</taxon>
        <taxon>Aspergillaceae</taxon>
        <taxon>Aspergillus</taxon>
        <taxon>Aspergillus subgen. Nidulantes</taxon>
    </lineage>
</organism>
<protein>
    <submittedName>
        <fullName evidence="2">Uncharacterized protein</fullName>
    </submittedName>
</protein>
<reference evidence="2 3" key="1">
    <citation type="journal article" date="2018" name="Proc. Natl. Acad. Sci. U.S.A.">
        <title>Linking secondary metabolites to gene clusters through genome sequencing of six diverse Aspergillus species.</title>
        <authorList>
            <person name="Kaerboelling I."/>
            <person name="Vesth T.C."/>
            <person name="Frisvad J.C."/>
            <person name="Nybo J.L."/>
            <person name="Theobald S."/>
            <person name="Kuo A."/>
            <person name="Bowyer P."/>
            <person name="Matsuda Y."/>
            <person name="Mondo S."/>
            <person name="Lyhne E.K."/>
            <person name="Kogle M.E."/>
            <person name="Clum A."/>
            <person name="Lipzen A."/>
            <person name="Salamov A."/>
            <person name="Ngan C.Y."/>
            <person name="Daum C."/>
            <person name="Chiniquy J."/>
            <person name="Barry K."/>
            <person name="LaButti K."/>
            <person name="Haridas S."/>
            <person name="Simmons B.A."/>
            <person name="Magnuson J.K."/>
            <person name="Mortensen U.H."/>
            <person name="Larsen T.O."/>
            <person name="Grigoriev I.V."/>
            <person name="Baker S.E."/>
            <person name="Andersen M.R."/>
        </authorList>
    </citation>
    <scope>NUCLEOTIDE SEQUENCE [LARGE SCALE GENOMIC DNA]</scope>
    <source>
        <strain evidence="2 3">IBT 24754</strain>
    </source>
</reference>
<accession>A0A2T5LNU4</accession>
<proteinExistence type="predicted"/>
<feature type="region of interest" description="Disordered" evidence="1">
    <location>
        <begin position="1"/>
        <end position="28"/>
    </location>
</feature>
<gene>
    <name evidence="2" type="ORF">P175DRAFT_0535692</name>
</gene>
<dbReference type="EMBL" id="MSFN02000009">
    <property type="protein sequence ID" value="PTU17949.1"/>
    <property type="molecule type" value="Genomic_DNA"/>
</dbReference>
<feature type="compositionally biased region" description="Polar residues" evidence="1">
    <location>
        <begin position="7"/>
        <end position="28"/>
    </location>
</feature>
<evidence type="ECO:0000256" key="1">
    <source>
        <dbReference type="SAM" id="MobiDB-lite"/>
    </source>
</evidence>
<dbReference type="GeneID" id="63817130"/>